<evidence type="ECO:0000256" key="1">
    <source>
        <dbReference type="SAM" id="MobiDB-lite"/>
    </source>
</evidence>
<proteinExistence type="predicted"/>
<gene>
    <name evidence="2" type="ORF">GCM10009680_25270</name>
</gene>
<protein>
    <submittedName>
        <fullName evidence="2">Uncharacterized protein</fullName>
    </submittedName>
</protein>
<comment type="caution">
    <text evidence="2">The sequence shown here is derived from an EMBL/GenBank/DDBJ whole genome shotgun (WGS) entry which is preliminary data.</text>
</comment>
<accession>A0ABP4T9Y2</accession>
<dbReference type="Proteomes" id="UP001499947">
    <property type="component" value="Unassembled WGS sequence"/>
</dbReference>
<feature type="region of interest" description="Disordered" evidence="1">
    <location>
        <begin position="91"/>
        <end position="113"/>
    </location>
</feature>
<evidence type="ECO:0000313" key="2">
    <source>
        <dbReference type="EMBL" id="GAA1684635.1"/>
    </source>
</evidence>
<feature type="region of interest" description="Disordered" evidence="1">
    <location>
        <begin position="47"/>
        <end position="79"/>
    </location>
</feature>
<dbReference type="EMBL" id="BAAALR010000031">
    <property type="protein sequence ID" value="GAA1684635.1"/>
    <property type="molecule type" value="Genomic_DNA"/>
</dbReference>
<reference evidence="3" key="1">
    <citation type="journal article" date="2019" name="Int. J. Syst. Evol. Microbiol.">
        <title>The Global Catalogue of Microorganisms (GCM) 10K type strain sequencing project: providing services to taxonomists for standard genome sequencing and annotation.</title>
        <authorList>
            <consortium name="The Broad Institute Genomics Platform"/>
            <consortium name="The Broad Institute Genome Sequencing Center for Infectious Disease"/>
            <person name="Wu L."/>
            <person name="Ma J."/>
        </authorList>
    </citation>
    <scope>NUCLEOTIDE SEQUENCE [LARGE SCALE GENOMIC DNA]</scope>
    <source>
        <strain evidence="3">JCM 13244</strain>
    </source>
</reference>
<name>A0ABP4T9Y2_9ACTN</name>
<keyword evidence="3" id="KW-1185">Reference proteome</keyword>
<evidence type="ECO:0000313" key="3">
    <source>
        <dbReference type="Proteomes" id="UP001499947"/>
    </source>
</evidence>
<feature type="region of interest" description="Disordered" evidence="1">
    <location>
        <begin position="1"/>
        <end position="27"/>
    </location>
</feature>
<organism evidence="2 3">
    <name type="scientific">Streptomyces yatensis</name>
    <dbReference type="NCBI Taxonomy" id="155177"/>
    <lineage>
        <taxon>Bacteria</taxon>
        <taxon>Bacillati</taxon>
        <taxon>Actinomycetota</taxon>
        <taxon>Actinomycetes</taxon>
        <taxon>Kitasatosporales</taxon>
        <taxon>Streptomycetaceae</taxon>
        <taxon>Streptomyces</taxon>
        <taxon>Streptomyces violaceusniger group</taxon>
    </lineage>
</organism>
<feature type="compositionally biased region" description="Low complexity" evidence="1">
    <location>
        <begin position="58"/>
        <end position="72"/>
    </location>
</feature>
<sequence>MLCSGSGDAEAEADGGFGAAAPSCPLSTRRSRTAAIAAITDRLEISATPAPVSPIRGSSSNVSPSTSTHNSPCNTASPDVRLCARNTAKYTSMTTRSAAPTANQRSSGAAASA</sequence>